<evidence type="ECO:0000313" key="1">
    <source>
        <dbReference type="EMBL" id="MFM9331079.1"/>
    </source>
</evidence>
<organism evidence="1 2">
    <name type="scientific">Paenibacillus mesotrionivorans</name>
    <dbReference type="NCBI Taxonomy" id="3160968"/>
    <lineage>
        <taxon>Bacteria</taxon>
        <taxon>Bacillati</taxon>
        <taxon>Bacillota</taxon>
        <taxon>Bacilli</taxon>
        <taxon>Bacillales</taxon>
        <taxon>Paenibacillaceae</taxon>
        <taxon>Paenibacillus</taxon>
    </lineage>
</organism>
<gene>
    <name evidence="1" type="ORF">ACI1P1_22555</name>
</gene>
<protein>
    <submittedName>
        <fullName evidence="1">Uncharacterized protein</fullName>
    </submittedName>
</protein>
<dbReference type="Proteomes" id="UP001631969">
    <property type="component" value="Unassembled WGS sequence"/>
</dbReference>
<dbReference type="EMBL" id="JBJURJ010000016">
    <property type="protein sequence ID" value="MFM9331079.1"/>
    <property type="molecule type" value="Genomic_DNA"/>
</dbReference>
<accession>A0ACC7P655</accession>
<keyword evidence="2" id="KW-1185">Reference proteome</keyword>
<evidence type="ECO:0000313" key="2">
    <source>
        <dbReference type="Proteomes" id="UP001631969"/>
    </source>
</evidence>
<comment type="caution">
    <text evidence="1">The sequence shown here is derived from an EMBL/GenBank/DDBJ whole genome shotgun (WGS) entry which is preliminary data.</text>
</comment>
<sequence>METYISLTEAAKFLGITTTSLYKIINHEQTEKRLEPVNRTTHRGDGGYRFRATDVETFKRNYVKQDLTSVEAGRRLGRSPTFIHKLIRDGLIGYYEEEYRGKRTFFIKEEELERYQNEHPDSGKSDAIYDKKSGVFLYQPFGKDGAVARVMELKRLNNKKIEAKLRTGDGETLSYEEARRQGWKPLIEITERKAVNGYGYAQFEFPKPQSQDSIIYTIIEEFFKQTGPANMKLSLNNGHILLEVRKSVLLGIMPATHPDLIDKLKLFIKSGEVISKYDGTLIDTGLVPVTFFVSEQERKELLMRAEQEGLSLQDWLTGRLNPSAE</sequence>
<proteinExistence type="predicted"/>
<reference evidence="1" key="1">
    <citation type="submission" date="2024-12" db="EMBL/GenBank/DDBJ databases">
        <authorList>
            <person name="Wu N."/>
        </authorList>
    </citation>
    <scope>NUCLEOTIDE SEQUENCE</scope>
    <source>
        <strain evidence="1">P15</strain>
    </source>
</reference>
<name>A0ACC7P655_9BACL</name>